<proteinExistence type="predicted"/>
<protein>
    <submittedName>
        <fullName evidence="5">Protein PSK SIMULATOR 1-like</fullName>
    </submittedName>
</protein>
<feature type="domain" description="DUF668" evidence="2">
    <location>
        <begin position="357"/>
        <end position="442"/>
    </location>
</feature>
<gene>
    <name evidence="5" type="primary">LOC113700066</name>
</gene>
<dbReference type="InterPro" id="IPR007700">
    <property type="entry name" value="DUF668"/>
</dbReference>
<reference evidence="5" key="1">
    <citation type="submission" date="2025-08" db="UniProtKB">
        <authorList>
            <consortium name="RefSeq"/>
        </authorList>
    </citation>
    <scope>IDENTIFICATION</scope>
    <source>
        <tissue evidence="5">Leaves</tissue>
    </source>
</reference>
<evidence type="ECO:0000313" key="4">
    <source>
        <dbReference type="Proteomes" id="UP001652660"/>
    </source>
</evidence>
<dbReference type="InterPro" id="IPR045021">
    <property type="entry name" value="PSI1/2/3"/>
</dbReference>
<keyword evidence="4" id="KW-1185">Reference proteome</keyword>
<feature type="compositionally biased region" description="Polar residues" evidence="1">
    <location>
        <begin position="554"/>
        <end position="563"/>
    </location>
</feature>
<dbReference type="RefSeq" id="XP_071912755.1">
    <property type="nucleotide sequence ID" value="XM_072056654.1"/>
</dbReference>
<feature type="domain" description="DUF3475" evidence="3">
    <location>
        <begin position="144"/>
        <end position="200"/>
    </location>
</feature>
<dbReference type="Pfam" id="PF05003">
    <property type="entry name" value="DUF668"/>
    <property type="match status" value="1"/>
</dbReference>
<evidence type="ECO:0000259" key="2">
    <source>
        <dbReference type="Pfam" id="PF05003"/>
    </source>
</evidence>
<evidence type="ECO:0000256" key="1">
    <source>
        <dbReference type="SAM" id="MobiDB-lite"/>
    </source>
</evidence>
<sequence length="563" mass="63074">MGGRSSKSSHGKKYTNPYASTYKEIPKQYDSQSNVYAQTQKQQPSKPVTAPQSVLEKVEKKQYSQEEEVVSPRLGSGYGSSDDEFYDGIPRFRRSSLQKSRSRRARVSEKAAEVFDTLGSSMANLNPGSAFLTGASAKNNELSILAFEVANTIVKGSNIMQGLSRRSIKLLKEVILPSEGVQNLVSANMDELLKIVATDKREELKIFAGEVVRFGNRCRDSQWHNLDRYFAKHSRDPQKQMREEAESIMQQLMILVQNTAELYQELHALDRLEQDYQHKRLEACISSAGPRGNSPAIKNQKKLVKNLKRKTLWSRSLEEVMEKLVDIVLSLNREITNVFGNTDEDIPDVKDMGSQQRLGPSGLALHYANIILMIDSIVARSSPMPPNAREILYQSLPPSIKTPLRSKLHSFHVKKQLAVSEIKAEMEKTLQWLVPVATNTAKAHHGFGWVGEWANTGSELNRQSVAPNDIVQIETLHHADRQKTEAYIFELLLWLNYLVSQSKISVSGGNSTLSTKSQCNPTLEQSDQQSIQKDALSTLPKSSVEVSEDGAAREQQQTDEGTE</sequence>
<dbReference type="Proteomes" id="UP001652660">
    <property type="component" value="Chromosome 7c"/>
</dbReference>
<feature type="region of interest" description="Disordered" evidence="1">
    <location>
        <begin position="508"/>
        <end position="563"/>
    </location>
</feature>
<evidence type="ECO:0000313" key="5">
    <source>
        <dbReference type="RefSeq" id="XP_071912755.1"/>
    </source>
</evidence>
<feature type="region of interest" description="Disordered" evidence="1">
    <location>
        <begin position="1"/>
        <end position="82"/>
    </location>
</feature>
<dbReference type="PANTHER" id="PTHR31730">
    <property type="entry name" value="OS01G0873900 PROTEIN"/>
    <property type="match status" value="1"/>
</dbReference>
<feature type="compositionally biased region" description="Polar residues" evidence="1">
    <location>
        <begin position="508"/>
        <end position="532"/>
    </location>
</feature>
<dbReference type="GeneID" id="113700066"/>
<accession>A0ABM4UZP0</accession>
<feature type="compositionally biased region" description="Polar residues" evidence="1">
    <location>
        <begin position="29"/>
        <end position="52"/>
    </location>
</feature>
<organism evidence="4 5">
    <name type="scientific">Coffea arabica</name>
    <name type="common">Arabian coffee</name>
    <dbReference type="NCBI Taxonomy" id="13443"/>
    <lineage>
        <taxon>Eukaryota</taxon>
        <taxon>Viridiplantae</taxon>
        <taxon>Streptophyta</taxon>
        <taxon>Embryophyta</taxon>
        <taxon>Tracheophyta</taxon>
        <taxon>Spermatophyta</taxon>
        <taxon>Magnoliopsida</taxon>
        <taxon>eudicotyledons</taxon>
        <taxon>Gunneridae</taxon>
        <taxon>Pentapetalae</taxon>
        <taxon>asterids</taxon>
        <taxon>lamiids</taxon>
        <taxon>Gentianales</taxon>
        <taxon>Rubiaceae</taxon>
        <taxon>Ixoroideae</taxon>
        <taxon>Gardenieae complex</taxon>
        <taxon>Bertiereae - Coffeeae clade</taxon>
        <taxon>Coffeeae</taxon>
        <taxon>Coffea</taxon>
    </lineage>
</organism>
<evidence type="ECO:0000259" key="3">
    <source>
        <dbReference type="Pfam" id="PF11961"/>
    </source>
</evidence>
<dbReference type="PANTHER" id="PTHR31730:SF2">
    <property type="entry name" value="PROTEIN PSK SIMULATOR 3"/>
    <property type="match status" value="1"/>
</dbReference>
<name>A0ABM4UZP0_COFAR</name>
<dbReference type="InterPro" id="IPR021864">
    <property type="entry name" value="DUF3475"/>
</dbReference>
<dbReference type="Pfam" id="PF11961">
    <property type="entry name" value="DUF3475"/>
    <property type="match status" value="1"/>
</dbReference>